<dbReference type="InterPro" id="IPR013740">
    <property type="entry name" value="Redoxin"/>
</dbReference>
<dbReference type="PANTHER" id="PTHR43640">
    <property type="entry name" value="OS07G0260300 PROTEIN"/>
    <property type="match status" value="1"/>
</dbReference>
<feature type="domain" description="Thioredoxin" evidence="1">
    <location>
        <begin position="25"/>
        <end position="181"/>
    </location>
</feature>
<dbReference type="PROSITE" id="PS51352">
    <property type="entry name" value="THIOREDOXIN_2"/>
    <property type="match status" value="1"/>
</dbReference>
<dbReference type="CDD" id="cd02969">
    <property type="entry name" value="PRX_like1"/>
    <property type="match status" value="1"/>
</dbReference>
<accession>A0ABS3YXM9</accession>
<dbReference type="InterPro" id="IPR013766">
    <property type="entry name" value="Thioredoxin_domain"/>
</dbReference>
<dbReference type="Pfam" id="PF08534">
    <property type="entry name" value="Redoxin"/>
    <property type="match status" value="1"/>
</dbReference>
<keyword evidence="3" id="KW-1185">Reference proteome</keyword>
<dbReference type="Gene3D" id="3.40.30.10">
    <property type="entry name" value="Glutaredoxin"/>
    <property type="match status" value="1"/>
</dbReference>
<dbReference type="PANTHER" id="PTHR43640:SF1">
    <property type="entry name" value="THIOREDOXIN-DEPENDENT PEROXIREDOXIN"/>
    <property type="match status" value="1"/>
</dbReference>
<sequence length="201" mass="22135">MKKTIYGLLLLPAMVLFAFTMKDPLPLGSGIPKSVNKLKDISGKEVTLKNAMKENGLLVMFSCNTCPVVINNQARTKEICIYATSKNIGVVLLNSNEANRKSSESLTAMQEYAKGQDYSWYYAEDKNNELADAFGASRTPECFLFDKEGKLVYHGAIDDSPSDAASINRHHLKEAMIEVLSGKEVSVKQSRSVGCSIKRIS</sequence>
<evidence type="ECO:0000259" key="1">
    <source>
        <dbReference type="PROSITE" id="PS51352"/>
    </source>
</evidence>
<dbReference type="SUPFAM" id="SSF52833">
    <property type="entry name" value="Thioredoxin-like"/>
    <property type="match status" value="1"/>
</dbReference>
<dbReference type="InterPro" id="IPR036249">
    <property type="entry name" value="Thioredoxin-like_sf"/>
</dbReference>
<organism evidence="2 3">
    <name type="scientific">Niastella soli</name>
    <dbReference type="NCBI Taxonomy" id="2821487"/>
    <lineage>
        <taxon>Bacteria</taxon>
        <taxon>Pseudomonadati</taxon>
        <taxon>Bacteroidota</taxon>
        <taxon>Chitinophagia</taxon>
        <taxon>Chitinophagales</taxon>
        <taxon>Chitinophagaceae</taxon>
        <taxon>Niastella</taxon>
    </lineage>
</organism>
<dbReference type="EMBL" id="JAGHKO010000004">
    <property type="protein sequence ID" value="MBO9202669.1"/>
    <property type="molecule type" value="Genomic_DNA"/>
</dbReference>
<dbReference type="InterPro" id="IPR047262">
    <property type="entry name" value="PRX-like1"/>
</dbReference>
<comment type="caution">
    <text evidence="2">The sequence shown here is derived from an EMBL/GenBank/DDBJ whole genome shotgun (WGS) entry which is preliminary data.</text>
</comment>
<dbReference type="RefSeq" id="WP_209140709.1">
    <property type="nucleotide sequence ID" value="NZ_JAGHKO010000004.1"/>
</dbReference>
<protein>
    <submittedName>
        <fullName evidence="2">Thioredoxin family protein</fullName>
    </submittedName>
</protein>
<evidence type="ECO:0000313" key="2">
    <source>
        <dbReference type="EMBL" id="MBO9202669.1"/>
    </source>
</evidence>
<reference evidence="2 3" key="1">
    <citation type="submission" date="2021-03" db="EMBL/GenBank/DDBJ databases">
        <title>Assistant Professor.</title>
        <authorList>
            <person name="Huq M.A."/>
        </authorList>
    </citation>
    <scope>NUCLEOTIDE SEQUENCE [LARGE SCALE GENOMIC DNA]</scope>
    <source>
        <strain evidence="2 3">MAH-29</strain>
    </source>
</reference>
<proteinExistence type="predicted"/>
<name>A0ABS3YXM9_9BACT</name>
<evidence type="ECO:0000313" key="3">
    <source>
        <dbReference type="Proteomes" id="UP000677244"/>
    </source>
</evidence>
<dbReference type="Proteomes" id="UP000677244">
    <property type="component" value="Unassembled WGS sequence"/>
</dbReference>
<gene>
    <name evidence="2" type="ORF">J7I42_20440</name>
</gene>